<evidence type="ECO:0000313" key="1">
    <source>
        <dbReference type="EMBL" id="SHK50530.1"/>
    </source>
</evidence>
<dbReference type="STRING" id="633813.SAMN04488087_1311"/>
<reference evidence="2" key="1">
    <citation type="submission" date="2016-11" db="EMBL/GenBank/DDBJ databases">
        <authorList>
            <person name="Varghese N."/>
            <person name="Submissions S."/>
        </authorList>
    </citation>
    <scope>NUCLEOTIDE SEQUENCE [LARGE SCALE GENOMIC DNA]</scope>
    <source>
        <strain evidence="2">DSM 22212</strain>
    </source>
</reference>
<keyword evidence="2" id="KW-1185">Reference proteome</keyword>
<dbReference type="Gene3D" id="2.120.10.30">
    <property type="entry name" value="TolB, C-terminal domain"/>
    <property type="match status" value="1"/>
</dbReference>
<evidence type="ECO:0008006" key="3">
    <source>
        <dbReference type="Google" id="ProtNLM"/>
    </source>
</evidence>
<accession>A0A1M6T0V8</accession>
<dbReference type="EMBL" id="FRAU01000003">
    <property type="protein sequence ID" value="SHK50530.1"/>
    <property type="molecule type" value="Genomic_DNA"/>
</dbReference>
<dbReference type="InterPro" id="IPR011042">
    <property type="entry name" value="6-blade_b-propeller_TolB-like"/>
</dbReference>
<dbReference type="Proteomes" id="UP000185812">
    <property type="component" value="Unassembled WGS sequence"/>
</dbReference>
<dbReference type="SUPFAM" id="SSF101898">
    <property type="entry name" value="NHL repeat"/>
    <property type="match status" value="1"/>
</dbReference>
<name>A0A1M6T0V8_9BACT</name>
<proteinExistence type="predicted"/>
<evidence type="ECO:0000313" key="2">
    <source>
        <dbReference type="Proteomes" id="UP000185812"/>
    </source>
</evidence>
<gene>
    <name evidence="1" type="ORF">SAMN04488087_1311</name>
</gene>
<dbReference type="AlphaFoldDB" id="A0A1M6T0V8"/>
<sequence length="331" mass="36680">MSLKIKLRISFFTICWFYLVGCTSEDAIPTYVVETSDFLPRLLEPIDSMRLPVSFTPSGLAVDTRGHLYLGDRLSRSIYRWDSRGVLIDTIGGPGGGPGEFSEGPQGLAIYRDSLLAAVDFKTGRLLYFQLNPTLRFLRQLTFPSALLQTAWLSARRLLVSAVPMPGESGVFSITFSGEDVRRRHVNLPPATNPIYGMRKVAASNGRAVVADLFTNRMTVLDAQGQPLWQLILTDLPEQAPGEETKEDPLYGSITLPDAALIASVALQDSSLYILIGWPDSLAGQQVWHLHLDGRVIERLELPVAAKSIEVYHDRLYALSTDPLILYLYAL</sequence>
<organism evidence="1 2">
    <name type="scientific">Rhodothermus profundi</name>
    <dbReference type="NCBI Taxonomy" id="633813"/>
    <lineage>
        <taxon>Bacteria</taxon>
        <taxon>Pseudomonadati</taxon>
        <taxon>Rhodothermota</taxon>
        <taxon>Rhodothermia</taxon>
        <taxon>Rhodothermales</taxon>
        <taxon>Rhodothermaceae</taxon>
        <taxon>Rhodothermus</taxon>
    </lineage>
</organism>
<protein>
    <recommendedName>
        <fullName evidence="3">NHL repeat-containing protein</fullName>
    </recommendedName>
</protein>